<gene>
    <name evidence="2" type="ORF">KSZ_74150</name>
</gene>
<organism evidence="2 3">
    <name type="scientific">Dictyobacter formicarum</name>
    <dbReference type="NCBI Taxonomy" id="2778368"/>
    <lineage>
        <taxon>Bacteria</taxon>
        <taxon>Bacillati</taxon>
        <taxon>Chloroflexota</taxon>
        <taxon>Ktedonobacteria</taxon>
        <taxon>Ktedonobacterales</taxon>
        <taxon>Dictyobacteraceae</taxon>
        <taxon>Dictyobacter</taxon>
    </lineage>
</organism>
<dbReference type="EMBL" id="BNJJ01000036">
    <property type="protein sequence ID" value="GHO89409.1"/>
    <property type="molecule type" value="Genomic_DNA"/>
</dbReference>
<feature type="domain" description="Aminoglycoside phosphotransferase" evidence="1">
    <location>
        <begin position="61"/>
        <end position="268"/>
    </location>
</feature>
<protein>
    <recommendedName>
        <fullName evidence="1">Aminoglycoside phosphotransferase domain-containing protein</fullName>
    </recommendedName>
</protein>
<reference evidence="2 3" key="1">
    <citation type="journal article" date="2021" name="Int. J. Syst. Evol. Microbiol.">
        <title>Reticulibacter mediterranei gen. nov., sp. nov., within the new family Reticulibacteraceae fam. nov., and Ktedonospora formicarum gen. nov., sp. nov., Ktedonobacter robiniae sp. nov., Dictyobacter formicarum sp. nov. and Dictyobacter arantiisoli sp. nov., belonging to the class Ktedonobacteria.</title>
        <authorList>
            <person name="Yabe S."/>
            <person name="Zheng Y."/>
            <person name="Wang C.M."/>
            <person name="Sakai Y."/>
            <person name="Abe K."/>
            <person name="Yokota A."/>
            <person name="Donadio S."/>
            <person name="Cavaletti L."/>
            <person name="Monciardini P."/>
        </authorList>
    </citation>
    <scope>NUCLEOTIDE SEQUENCE [LARGE SCALE GENOMIC DNA]</scope>
    <source>
        <strain evidence="2 3">SOSP1-9</strain>
    </source>
</reference>
<sequence>MNSYQHSHLLEWWKDDPSNPDRPLLDNPDVQQLVTQIAPGSHATDLGGVMSLNARLDPAGVVLRVHQPFVSRQRLLAIQQVRFCLSNRGLIAPIPLPWRNTQVFRCRNRWAELEAYLPHEQPKPKYDSYYWMFGALGTLHRELATLDITVLRPLVATYAPPSSLSRWLPITEAAVQGDREAVDIVRFLRNLVSRLRRQWLPASHLPQQLIHGDVHLSNVGQTSTGKTVYLDFGFLAYRPRVHDLAYSLAFMVLALQGHQVPESFAWQHVPRLVEEYEAHANFRLTAEERKALLPYTAAVPLYAAALDGFTNDPARQIRGRLPFLRLSDWLLAHHATMPG</sequence>
<evidence type="ECO:0000313" key="2">
    <source>
        <dbReference type="EMBL" id="GHO89409.1"/>
    </source>
</evidence>
<dbReference type="InterPro" id="IPR011009">
    <property type="entry name" value="Kinase-like_dom_sf"/>
</dbReference>
<comment type="caution">
    <text evidence="2">The sequence shown here is derived from an EMBL/GenBank/DDBJ whole genome shotgun (WGS) entry which is preliminary data.</text>
</comment>
<keyword evidence="3" id="KW-1185">Reference proteome</keyword>
<dbReference type="Proteomes" id="UP000635565">
    <property type="component" value="Unassembled WGS sequence"/>
</dbReference>
<accession>A0ABQ3VUU9</accession>
<dbReference type="SUPFAM" id="SSF56112">
    <property type="entry name" value="Protein kinase-like (PK-like)"/>
    <property type="match status" value="1"/>
</dbReference>
<dbReference type="RefSeq" id="WP_201366932.1">
    <property type="nucleotide sequence ID" value="NZ_BNJJ01000036.1"/>
</dbReference>
<proteinExistence type="predicted"/>
<evidence type="ECO:0000259" key="1">
    <source>
        <dbReference type="Pfam" id="PF01636"/>
    </source>
</evidence>
<evidence type="ECO:0000313" key="3">
    <source>
        <dbReference type="Proteomes" id="UP000635565"/>
    </source>
</evidence>
<dbReference type="Pfam" id="PF01636">
    <property type="entry name" value="APH"/>
    <property type="match status" value="1"/>
</dbReference>
<dbReference type="InterPro" id="IPR002575">
    <property type="entry name" value="Aminoglycoside_PTrfase"/>
</dbReference>
<dbReference type="Gene3D" id="3.90.1200.10">
    <property type="match status" value="1"/>
</dbReference>
<name>A0ABQ3VUU9_9CHLR</name>